<evidence type="ECO:0000256" key="2">
    <source>
        <dbReference type="ARBA" id="ARBA00023136"/>
    </source>
</evidence>
<dbReference type="InterPro" id="IPR036737">
    <property type="entry name" value="OmpA-like_sf"/>
</dbReference>
<dbReference type="InterPro" id="IPR006664">
    <property type="entry name" value="OMP_bac"/>
</dbReference>
<keyword evidence="8" id="KW-1185">Reference proteome</keyword>
<keyword evidence="3" id="KW-0998">Cell outer membrane</keyword>
<comment type="subcellular location">
    <subcellularLocation>
        <location evidence="1">Cell outer membrane</location>
    </subcellularLocation>
</comment>
<dbReference type="PANTHER" id="PTHR30329">
    <property type="entry name" value="STATOR ELEMENT OF FLAGELLAR MOTOR COMPLEX"/>
    <property type="match status" value="1"/>
</dbReference>
<dbReference type="SUPFAM" id="SSF103088">
    <property type="entry name" value="OmpA-like"/>
    <property type="match status" value="1"/>
</dbReference>
<dbReference type="PANTHER" id="PTHR30329:SF21">
    <property type="entry name" value="LIPOPROTEIN YIAD-RELATED"/>
    <property type="match status" value="1"/>
</dbReference>
<dbReference type="RefSeq" id="WP_229958944.1">
    <property type="nucleotide sequence ID" value="NZ_JAJJWI010000004.1"/>
</dbReference>
<dbReference type="InterPro" id="IPR006665">
    <property type="entry name" value="OmpA-like"/>
</dbReference>
<feature type="region of interest" description="Disordered" evidence="5">
    <location>
        <begin position="182"/>
        <end position="202"/>
    </location>
</feature>
<name>A0ABW4X0U2_9BACT</name>
<evidence type="ECO:0000313" key="8">
    <source>
        <dbReference type="Proteomes" id="UP001597369"/>
    </source>
</evidence>
<sequence>MKKTILMICASAGIVFFSACNETNKRVEDQQDVAELASADTAVMYGDEKRPLEADGAEIKEVGEGFWANVDFEAPTINDPDLSNSGIEARSGEGYNVYTMDERVLFDLDKATLRSGADDKLKSVAESINELGNQGQIRIYGYTDAQGSKDYNKQLAEERANTVKDWLQNNADIDASRLSIQPVGEANPRATNETAEGRQKNRRVAIAVATNQQQQQAAQ</sequence>
<organism evidence="7 8">
    <name type="scientific">Pontibacter silvestris</name>
    <dbReference type="NCBI Taxonomy" id="2305183"/>
    <lineage>
        <taxon>Bacteria</taxon>
        <taxon>Pseudomonadati</taxon>
        <taxon>Bacteroidota</taxon>
        <taxon>Cytophagia</taxon>
        <taxon>Cytophagales</taxon>
        <taxon>Hymenobacteraceae</taxon>
        <taxon>Pontibacter</taxon>
    </lineage>
</organism>
<dbReference type="CDD" id="cd07185">
    <property type="entry name" value="OmpA_C-like"/>
    <property type="match status" value="1"/>
</dbReference>
<dbReference type="Pfam" id="PF00691">
    <property type="entry name" value="OmpA"/>
    <property type="match status" value="1"/>
</dbReference>
<dbReference type="PRINTS" id="PR01021">
    <property type="entry name" value="OMPADOMAIN"/>
</dbReference>
<evidence type="ECO:0000256" key="4">
    <source>
        <dbReference type="PROSITE-ProRule" id="PRU00473"/>
    </source>
</evidence>
<evidence type="ECO:0000313" key="7">
    <source>
        <dbReference type="EMBL" id="MFD2068619.1"/>
    </source>
</evidence>
<keyword evidence="2 4" id="KW-0472">Membrane</keyword>
<evidence type="ECO:0000256" key="5">
    <source>
        <dbReference type="SAM" id="MobiDB-lite"/>
    </source>
</evidence>
<dbReference type="PROSITE" id="PS51123">
    <property type="entry name" value="OMPA_2"/>
    <property type="match status" value="1"/>
</dbReference>
<dbReference type="PROSITE" id="PS51257">
    <property type="entry name" value="PROKAR_LIPOPROTEIN"/>
    <property type="match status" value="1"/>
</dbReference>
<proteinExistence type="predicted"/>
<dbReference type="Proteomes" id="UP001597369">
    <property type="component" value="Unassembled WGS sequence"/>
</dbReference>
<feature type="domain" description="OmpA-like" evidence="6">
    <location>
        <begin position="93"/>
        <end position="212"/>
    </location>
</feature>
<evidence type="ECO:0000256" key="3">
    <source>
        <dbReference type="ARBA" id="ARBA00023237"/>
    </source>
</evidence>
<comment type="caution">
    <text evidence="7">The sequence shown here is derived from an EMBL/GenBank/DDBJ whole genome shotgun (WGS) entry which is preliminary data.</text>
</comment>
<dbReference type="EMBL" id="JBHUHV010000054">
    <property type="protein sequence ID" value="MFD2068619.1"/>
    <property type="molecule type" value="Genomic_DNA"/>
</dbReference>
<reference evidence="8" key="1">
    <citation type="journal article" date="2019" name="Int. J. Syst. Evol. Microbiol.">
        <title>The Global Catalogue of Microorganisms (GCM) 10K type strain sequencing project: providing services to taxonomists for standard genome sequencing and annotation.</title>
        <authorList>
            <consortium name="The Broad Institute Genomics Platform"/>
            <consortium name="The Broad Institute Genome Sequencing Center for Infectious Disease"/>
            <person name="Wu L."/>
            <person name="Ma J."/>
        </authorList>
    </citation>
    <scope>NUCLEOTIDE SEQUENCE [LARGE SCALE GENOMIC DNA]</scope>
    <source>
        <strain evidence="8">JCM 16545</strain>
    </source>
</reference>
<dbReference type="Gene3D" id="3.30.1330.60">
    <property type="entry name" value="OmpA-like domain"/>
    <property type="match status" value="1"/>
</dbReference>
<evidence type="ECO:0000256" key="1">
    <source>
        <dbReference type="ARBA" id="ARBA00004442"/>
    </source>
</evidence>
<gene>
    <name evidence="7" type="ORF">ACFSKU_17145</name>
</gene>
<dbReference type="PRINTS" id="PR01023">
    <property type="entry name" value="NAFLGMOTY"/>
</dbReference>
<accession>A0ABW4X0U2</accession>
<evidence type="ECO:0000259" key="6">
    <source>
        <dbReference type="PROSITE" id="PS51123"/>
    </source>
</evidence>
<protein>
    <submittedName>
        <fullName evidence="7">OmpA family protein</fullName>
    </submittedName>
</protein>
<dbReference type="InterPro" id="IPR050330">
    <property type="entry name" value="Bact_OuterMem_StrucFunc"/>
</dbReference>